<feature type="non-terminal residue" evidence="2">
    <location>
        <position position="1"/>
    </location>
</feature>
<dbReference type="EMBL" id="BKCJ010207577">
    <property type="protein sequence ID" value="GEY76531.1"/>
    <property type="molecule type" value="Genomic_DNA"/>
</dbReference>
<reference evidence="2" key="1">
    <citation type="journal article" date="2019" name="Sci. Rep.">
        <title>Draft genome of Tanacetum cinerariifolium, the natural source of mosquito coil.</title>
        <authorList>
            <person name="Yamashiro T."/>
            <person name="Shiraishi A."/>
            <person name="Satake H."/>
            <person name="Nakayama K."/>
        </authorList>
    </citation>
    <scope>NUCLEOTIDE SEQUENCE</scope>
</reference>
<evidence type="ECO:0000313" key="2">
    <source>
        <dbReference type="EMBL" id="GEY76531.1"/>
    </source>
</evidence>
<accession>A0A699HU07</accession>
<comment type="caution">
    <text evidence="2">The sequence shown here is derived from an EMBL/GenBank/DDBJ whole genome shotgun (WGS) entry which is preliminary data.</text>
</comment>
<organism evidence="2">
    <name type="scientific">Tanacetum cinerariifolium</name>
    <name type="common">Dalmatian daisy</name>
    <name type="synonym">Chrysanthemum cinerariifolium</name>
    <dbReference type="NCBI Taxonomy" id="118510"/>
    <lineage>
        <taxon>Eukaryota</taxon>
        <taxon>Viridiplantae</taxon>
        <taxon>Streptophyta</taxon>
        <taxon>Embryophyta</taxon>
        <taxon>Tracheophyta</taxon>
        <taxon>Spermatophyta</taxon>
        <taxon>Magnoliopsida</taxon>
        <taxon>eudicotyledons</taxon>
        <taxon>Gunneridae</taxon>
        <taxon>Pentapetalae</taxon>
        <taxon>asterids</taxon>
        <taxon>campanulids</taxon>
        <taxon>Asterales</taxon>
        <taxon>Asteraceae</taxon>
        <taxon>Asteroideae</taxon>
        <taxon>Anthemideae</taxon>
        <taxon>Anthemidinae</taxon>
        <taxon>Tanacetum</taxon>
    </lineage>
</organism>
<name>A0A699HU07_TANCI</name>
<gene>
    <name evidence="2" type="ORF">Tci_448505</name>
</gene>
<feature type="region of interest" description="Disordered" evidence="1">
    <location>
        <begin position="75"/>
        <end position="104"/>
    </location>
</feature>
<dbReference type="AlphaFoldDB" id="A0A699HU07"/>
<protein>
    <submittedName>
        <fullName evidence="2">Uncharacterized protein</fullName>
    </submittedName>
</protein>
<proteinExistence type="predicted"/>
<evidence type="ECO:0000256" key="1">
    <source>
        <dbReference type="SAM" id="MobiDB-lite"/>
    </source>
</evidence>
<sequence length="208" mass="23461">GQDFDALSTDEEIVSFLKELGHNGEINSLNDVVVDHMHQPWRNFAALINKSLSRKTTGLDKLRLSRAQILKDKDDEEEVKDEFVKTPSNDSDDRAKGDEDKEMDYTTSQLYDDVDIRLSKPVNTDKGFVQEEGTDASMTNVQQGNENSKILQVIEEAHVTRSTILQKTKVLVTSPSHSSDLGANVTPRQGENTRRNIIDIITTQWCQQ</sequence>